<proteinExistence type="predicted"/>
<dbReference type="OrthoDB" id="9027184at2"/>
<organism evidence="1 2">
    <name type="scientific">Humibacillus xanthopallidus</name>
    <dbReference type="NCBI Taxonomy" id="412689"/>
    <lineage>
        <taxon>Bacteria</taxon>
        <taxon>Bacillati</taxon>
        <taxon>Actinomycetota</taxon>
        <taxon>Actinomycetes</taxon>
        <taxon>Micrococcales</taxon>
        <taxon>Intrasporangiaceae</taxon>
        <taxon>Humibacillus</taxon>
    </lineage>
</organism>
<dbReference type="Proteomes" id="UP000316747">
    <property type="component" value="Unassembled WGS sequence"/>
</dbReference>
<sequence>MTPPEPLPFSADIDLEARRALVRDLAGLDGIDVLEVLSNHDGTPGQVPGAPAQRTLLVHLLGGPVPSGWTADVVRVVGGVREDPDLNPVRVDWAFPAVAVVGVAGTPATDPLDGVTAADRQLVQQALPADDQRQRALVVRTSSSGDWSTYTLRLVGPGGVGAPAGIDVPLSTTPFTFTVDCPSDLDCAPATETLPVVADLLPGDYLARDYEALRSRLLDRLATLLPDWTDRNPADPAVMLVELFAALGDRLAYWQDAVAVEAYLGTARRRTSVRRHARLLDYTVHEGCSARTLLAFTTDSDLTLPRGTPVTDLPVQPGVEVGSPIEAVELGGTVFETAADLSLRPERNALPLHAWGDPSHCLKVGATAAFVTTPSGTDPGLLAGDLVVLVDRPIGGMPREGDPSRRFGVRLVADARPHTDPLAPTLTVWELRWGAADALTASLVVTTPGTDQALAAVLANVVVADHGASVVDEPLVPPTVLEPADYRPRLQRPGLSRVDRSMPTTASAASIATPDARSAEAWLDLYDGQRTWTPRPDLLGSGRLATHVVVEPEPGGVSRLRFGDGVSGRAPVSGTTALATYRVGGGVAGNVAPDRLVRLLALADGRDPVGAGAAVSVWNPLPGTGGTDPERLEQVRQLAPAAFRQQLRAVTSADYAVVAEQDPGVQRAVARRRWTGSWYAQEVTVDPVAAHADDPNLLPGVIAALEVRRMAGIDVELERPVYVALEIGLGGCVLPGHLRADVEQLLRETFTSGLRRDGRRGFFHPDRFTFGQPLRLSDVVAAAMTVDGLAWVELTRFARAGASAFDAAASLEAGELPMAPRELLRCDSDVNNPEAGHIEISLGGGS</sequence>
<evidence type="ECO:0000313" key="1">
    <source>
        <dbReference type="EMBL" id="TQM64943.1"/>
    </source>
</evidence>
<dbReference type="AlphaFoldDB" id="A0A543I2X5"/>
<gene>
    <name evidence="1" type="ORF">FBY41_1325</name>
</gene>
<accession>A0A543I2X5</accession>
<evidence type="ECO:0000313" key="2">
    <source>
        <dbReference type="Proteomes" id="UP000316747"/>
    </source>
</evidence>
<protein>
    <submittedName>
        <fullName evidence="1">Putative phage baseplate assembly protein</fullName>
    </submittedName>
</protein>
<dbReference type="EMBL" id="VFPM01000001">
    <property type="protein sequence ID" value="TQM64943.1"/>
    <property type="molecule type" value="Genomic_DNA"/>
</dbReference>
<comment type="caution">
    <text evidence="1">The sequence shown here is derived from an EMBL/GenBank/DDBJ whole genome shotgun (WGS) entry which is preliminary data.</text>
</comment>
<name>A0A543I2X5_9MICO</name>
<reference evidence="1 2" key="1">
    <citation type="submission" date="2019-06" db="EMBL/GenBank/DDBJ databases">
        <title>Genome sequencing of plant associated microbes to promote plant fitness in Sorghum bicolor and Oryza sativa.</title>
        <authorList>
            <person name="Coleman-Derr D."/>
        </authorList>
    </citation>
    <scope>NUCLEOTIDE SEQUENCE [LARGE SCALE GENOMIC DNA]</scope>
    <source>
        <strain evidence="1 2">KV-663</strain>
    </source>
</reference>
<keyword evidence="2" id="KW-1185">Reference proteome</keyword>
<dbReference type="RefSeq" id="WP_141842514.1">
    <property type="nucleotide sequence ID" value="NZ_VFPM01000001.1"/>
</dbReference>